<reference evidence="1" key="1">
    <citation type="submission" date="2015-10" db="EMBL/GenBank/DDBJ databases">
        <authorList>
            <person name="Regsiter A."/>
            <person name="william w."/>
        </authorList>
    </citation>
    <scope>NUCLEOTIDE SEQUENCE</scope>
    <source>
        <strain evidence="1">Montdore</strain>
    </source>
</reference>
<protein>
    <submittedName>
        <fullName evidence="1">Uncharacterized protein</fullName>
    </submittedName>
</protein>
<evidence type="ECO:0000313" key="1">
    <source>
        <dbReference type="EMBL" id="CUS15574.1"/>
    </source>
</evidence>
<keyword evidence="2" id="KW-1185">Reference proteome</keyword>
<sequence length="46" mass="5618">MVIWSCHYFPENFVLEGFGRLSLKVLFFFPLFCIKWRRCGVFALIW</sequence>
<evidence type="ECO:0000313" key="2">
    <source>
        <dbReference type="Proteomes" id="UP001412239"/>
    </source>
</evidence>
<dbReference type="EMBL" id="LN890945">
    <property type="protein sequence ID" value="CUS15574.1"/>
    <property type="molecule type" value="Genomic_DNA"/>
</dbReference>
<organism evidence="1 2">
    <name type="scientific">Tuber aestivum</name>
    <name type="common">summer truffle</name>
    <dbReference type="NCBI Taxonomy" id="59557"/>
    <lineage>
        <taxon>Eukaryota</taxon>
        <taxon>Fungi</taxon>
        <taxon>Dikarya</taxon>
        <taxon>Ascomycota</taxon>
        <taxon>Pezizomycotina</taxon>
        <taxon>Pezizomycetes</taxon>
        <taxon>Pezizales</taxon>
        <taxon>Tuberaceae</taxon>
        <taxon>Tuber</taxon>
    </lineage>
</organism>
<dbReference type="Proteomes" id="UP001412239">
    <property type="component" value="Unassembled WGS sequence"/>
</dbReference>
<accession>A0A292Q850</accession>
<name>A0A292Q850_9PEZI</name>
<dbReference type="AlphaFoldDB" id="A0A292Q850"/>
<gene>
    <name evidence="1" type="ORF">GSTUAT00000277001</name>
</gene>
<proteinExistence type="predicted"/>